<feature type="domain" description="Quinolinate phosphoribosyl transferase N-terminal" evidence="8">
    <location>
        <begin position="21"/>
        <end position="104"/>
    </location>
</feature>
<dbReference type="PANTHER" id="PTHR32179">
    <property type="entry name" value="NICOTINATE-NUCLEOTIDE PYROPHOSPHORYLASE [CARBOXYLATING]"/>
    <property type="match status" value="1"/>
</dbReference>
<evidence type="ECO:0000256" key="3">
    <source>
        <dbReference type="ARBA" id="ARBA00022676"/>
    </source>
</evidence>
<dbReference type="SUPFAM" id="SSF51690">
    <property type="entry name" value="Nicotinate/Quinolinate PRTase C-terminal domain-like"/>
    <property type="match status" value="1"/>
</dbReference>
<dbReference type="InterPro" id="IPR013785">
    <property type="entry name" value="Aldolase_TIM"/>
</dbReference>
<evidence type="ECO:0000313" key="9">
    <source>
        <dbReference type="EMBL" id="RHD56071.1"/>
    </source>
</evidence>
<evidence type="ECO:0000256" key="4">
    <source>
        <dbReference type="ARBA" id="ARBA00022679"/>
    </source>
</evidence>
<dbReference type="Proteomes" id="UP000286050">
    <property type="component" value="Unassembled WGS sequence"/>
</dbReference>
<evidence type="ECO:0000259" key="7">
    <source>
        <dbReference type="Pfam" id="PF01729"/>
    </source>
</evidence>
<dbReference type="PANTHER" id="PTHR32179:SF4">
    <property type="entry name" value="PYROPHOSPHORYLASE MODD-RELATED"/>
    <property type="match status" value="1"/>
</dbReference>
<comment type="similarity">
    <text evidence="1 6">Belongs to the NadC/ModD family.</text>
</comment>
<dbReference type="SUPFAM" id="SSF54675">
    <property type="entry name" value="Nicotinate/Quinolinate PRTase N-terminal domain-like"/>
    <property type="match status" value="1"/>
</dbReference>
<comment type="caution">
    <text evidence="9">The sequence shown here is derived from an EMBL/GenBank/DDBJ whole genome shotgun (WGS) entry which is preliminary data.</text>
</comment>
<evidence type="ECO:0000313" key="10">
    <source>
        <dbReference type="Proteomes" id="UP000286050"/>
    </source>
</evidence>
<dbReference type="Gene3D" id="3.20.20.70">
    <property type="entry name" value="Aldolase class I"/>
    <property type="match status" value="1"/>
</dbReference>
<dbReference type="GO" id="GO:0034213">
    <property type="term" value="P:quinolinate catabolic process"/>
    <property type="evidence" value="ECO:0007669"/>
    <property type="project" value="TreeGrafter"/>
</dbReference>
<sequence length="299" mass="31550">MVTLSDARIDELIAEDVPYIDLTSHILGVGTQAGAMEYFTREACVLAGGEVASRIATKLGCVVTNILPDGTALEAGQSFMTIGGTAAQLHQAWKVCLNVFDHLSAVATKTRAMVDAAHAANPSCEVLTTRKSMPGVKDLLVEATIAGGAFPHRLGLSETVLVFDHHLSFMGGIDAFIEQLPQIRSRCIEKKLFVEVNAEQALALAWHNAACTRACAASRGAIAWAGVDGVQLDKVAVDELIELMGNLRALDPRLTIIAAGGVNPENAGEYAATGVDGLATTAPFTAKPIDMSVRMRRLG</sequence>
<proteinExistence type="inferred from homology"/>
<keyword evidence="3 6" id="KW-0328">Glycosyltransferase</keyword>
<dbReference type="InterPro" id="IPR037128">
    <property type="entry name" value="Quinolinate_PRibosylTase_N_sf"/>
</dbReference>
<reference evidence="9 10" key="1">
    <citation type="submission" date="2018-08" db="EMBL/GenBank/DDBJ databases">
        <title>A genome reference for cultivated species of the human gut microbiota.</title>
        <authorList>
            <person name="Zou Y."/>
            <person name="Xue W."/>
            <person name="Luo G."/>
        </authorList>
    </citation>
    <scope>NUCLEOTIDE SEQUENCE [LARGE SCALE GENOMIC DNA]</scope>
    <source>
        <strain evidence="9 10">AM30-5LB</strain>
    </source>
</reference>
<dbReference type="EMBL" id="QSJI01000003">
    <property type="protein sequence ID" value="RHD56071.1"/>
    <property type="molecule type" value="Genomic_DNA"/>
</dbReference>
<evidence type="ECO:0000256" key="1">
    <source>
        <dbReference type="ARBA" id="ARBA00009400"/>
    </source>
</evidence>
<dbReference type="Gene3D" id="3.90.1170.20">
    <property type="entry name" value="Quinolinate phosphoribosyl transferase, N-terminal domain"/>
    <property type="match status" value="1"/>
</dbReference>
<dbReference type="NCBIfam" id="TIGR01334">
    <property type="entry name" value="modD"/>
    <property type="match status" value="1"/>
</dbReference>
<dbReference type="InterPro" id="IPR022412">
    <property type="entry name" value="Quinolinate_PRibosylTrfase_N"/>
</dbReference>
<evidence type="ECO:0000259" key="8">
    <source>
        <dbReference type="Pfam" id="PF02749"/>
    </source>
</evidence>
<comment type="catalytic activity">
    <reaction evidence="5">
        <text>nicotinate beta-D-ribonucleotide + CO2 + diphosphate = quinolinate + 5-phospho-alpha-D-ribose 1-diphosphate + 2 H(+)</text>
        <dbReference type="Rhea" id="RHEA:12733"/>
        <dbReference type="ChEBI" id="CHEBI:15378"/>
        <dbReference type="ChEBI" id="CHEBI:16526"/>
        <dbReference type="ChEBI" id="CHEBI:29959"/>
        <dbReference type="ChEBI" id="CHEBI:33019"/>
        <dbReference type="ChEBI" id="CHEBI:57502"/>
        <dbReference type="ChEBI" id="CHEBI:58017"/>
        <dbReference type="EC" id="2.4.2.19"/>
    </reaction>
</comment>
<dbReference type="RefSeq" id="WP_118271922.1">
    <property type="nucleotide sequence ID" value="NZ_QSJI01000003.1"/>
</dbReference>
<dbReference type="Pfam" id="PF02749">
    <property type="entry name" value="QRPTase_N"/>
    <property type="match status" value="1"/>
</dbReference>
<dbReference type="InterPro" id="IPR027277">
    <property type="entry name" value="NadC/ModD"/>
</dbReference>
<dbReference type="Pfam" id="PF01729">
    <property type="entry name" value="QRPTase_C"/>
    <property type="match status" value="1"/>
</dbReference>
<dbReference type="InterPro" id="IPR002638">
    <property type="entry name" value="Quinolinate_PRibosylTrfase_C"/>
</dbReference>
<protein>
    <recommendedName>
        <fullName evidence="2">Putative pyrophosphorylase ModD</fullName>
    </recommendedName>
</protein>
<gene>
    <name evidence="9" type="primary">modD</name>
    <name evidence="9" type="ORF">DW787_05165</name>
</gene>
<name>A0A414FX71_9ACTN</name>
<feature type="domain" description="Quinolinate phosphoribosyl transferase C-terminal" evidence="7">
    <location>
        <begin position="106"/>
        <end position="293"/>
    </location>
</feature>
<evidence type="ECO:0000256" key="5">
    <source>
        <dbReference type="ARBA" id="ARBA00047445"/>
    </source>
</evidence>
<keyword evidence="4 6" id="KW-0808">Transferase</keyword>
<organism evidence="9 10">
    <name type="scientific">Collinsella intestinalis</name>
    <dbReference type="NCBI Taxonomy" id="147207"/>
    <lineage>
        <taxon>Bacteria</taxon>
        <taxon>Bacillati</taxon>
        <taxon>Actinomycetota</taxon>
        <taxon>Coriobacteriia</taxon>
        <taxon>Coriobacteriales</taxon>
        <taxon>Coriobacteriaceae</taxon>
        <taxon>Collinsella</taxon>
    </lineage>
</organism>
<dbReference type="AlphaFoldDB" id="A0A414FX71"/>
<evidence type="ECO:0000256" key="6">
    <source>
        <dbReference type="PIRNR" id="PIRNR006250"/>
    </source>
</evidence>
<dbReference type="GO" id="GO:0005737">
    <property type="term" value="C:cytoplasm"/>
    <property type="evidence" value="ECO:0007669"/>
    <property type="project" value="TreeGrafter"/>
</dbReference>
<dbReference type="InterPro" id="IPR036068">
    <property type="entry name" value="Nicotinate_pribotase-like_C"/>
</dbReference>
<accession>A0A414FX71</accession>
<dbReference type="GO" id="GO:0004514">
    <property type="term" value="F:nicotinate-nucleotide diphosphorylase (carboxylating) activity"/>
    <property type="evidence" value="ECO:0007669"/>
    <property type="project" value="UniProtKB-EC"/>
</dbReference>
<evidence type="ECO:0000256" key="2">
    <source>
        <dbReference type="ARBA" id="ARBA00019205"/>
    </source>
</evidence>
<dbReference type="GO" id="GO:0009435">
    <property type="term" value="P:NAD+ biosynthetic process"/>
    <property type="evidence" value="ECO:0007669"/>
    <property type="project" value="InterPro"/>
</dbReference>
<dbReference type="PIRSF" id="PIRSF006250">
    <property type="entry name" value="NadC_ModD"/>
    <property type="match status" value="1"/>
</dbReference>
<dbReference type="InterPro" id="IPR006242">
    <property type="entry name" value="ModD"/>
</dbReference>